<name>A0AAV3PY86_LITER</name>
<dbReference type="EMBL" id="BAABME010002950">
    <property type="protein sequence ID" value="GAA0156799.1"/>
    <property type="molecule type" value="Genomic_DNA"/>
</dbReference>
<reference evidence="1 2" key="1">
    <citation type="submission" date="2024-01" db="EMBL/GenBank/DDBJ databases">
        <title>The complete chloroplast genome sequence of Lithospermum erythrorhizon: insights into the phylogenetic relationship among Boraginaceae species and the maternal lineages of purple gromwells.</title>
        <authorList>
            <person name="Okada T."/>
            <person name="Watanabe K."/>
        </authorList>
    </citation>
    <scope>NUCLEOTIDE SEQUENCE [LARGE SCALE GENOMIC DNA]</scope>
</reference>
<dbReference type="Proteomes" id="UP001454036">
    <property type="component" value="Unassembled WGS sequence"/>
</dbReference>
<dbReference type="AlphaFoldDB" id="A0AAV3PY86"/>
<proteinExistence type="predicted"/>
<gene>
    <name evidence="1" type="ORF">LIER_14204</name>
</gene>
<organism evidence="1 2">
    <name type="scientific">Lithospermum erythrorhizon</name>
    <name type="common">Purple gromwell</name>
    <name type="synonym">Lithospermum officinale var. erythrorhizon</name>
    <dbReference type="NCBI Taxonomy" id="34254"/>
    <lineage>
        <taxon>Eukaryota</taxon>
        <taxon>Viridiplantae</taxon>
        <taxon>Streptophyta</taxon>
        <taxon>Embryophyta</taxon>
        <taxon>Tracheophyta</taxon>
        <taxon>Spermatophyta</taxon>
        <taxon>Magnoliopsida</taxon>
        <taxon>eudicotyledons</taxon>
        <taxon>Gunneridae</taxon>
        <taxon>Pentapetalae</taxon>
        <taxon>asterids</taxon>
        <taxon>lamiids</taxon>
        <taxon>Boraginales</taxon>
        <taxon>Boraginaceae</taxon>
        <taxon>Boraginoideae</taxon>
        <taxon>Lithospermeae</taxon>
        <taxon>Lithospermum</taxon>
    </lineage>
</organism>
<accession>A0AAV3PY86</accession>
<evidence type="ECO:0000313" key="1">
    <source>
        <dbReference type="EMBL" id="GAA0156799.1"/>
    </source>
</evidence>
<evidence type="ECO:0000313" key="2">
    <source>
        <dbReference type="Proteomes" id="UP001454036"/>
    </source>
</evidence>
<sequence>MERPWVPGGPKKASPGVVKKRRGCNLTTPAYLDLLRGVIIFLGKGRVVKAEKEDFFWEESWWRYDCEEQHAYLTPRFIIRGSALSNSNHWR</sequence>
<protein>
    <submittedName>
        <fullName evidence="1">Uncharacterized protein</fullName>
    </submittedName>
</protein>
<comment type="caution">
    <text evidence="1">The sequence shown here is derived from an EMBL/GenBank/DDBJ whole genome shotgun (WGS) entry which is preliminary data.</text>
</comment>
<keyword evidence="2" id="KW-1185">Reference proteome</keyword>